<evidence type="ECO:0000313" key="4">
    <source>
        <dbReference type="WBParaSite" id="GPUH_0000887201-mRNA-1"/>
    </source>
</evidence>
<accession>A0A183DJH1</accession>
<name>A0A183DJH1_9BILA</name>
<keyword evidence="3" id="KW-1185">Reference proteome</keyword>
<dbReference type="Proteomes" id="UP000271098">
    <property type="component" value="Unassembled WGS sequence"/>
</dbReference>
<dbReference type="AlphaFoldDB" id="A0A183DJH1"/>
<organism evidence="4">
    <name type="scientific">Gongylonema pulchrum</name>
    <dbReference type="NCBI Taxonomy" id="637853"/>
    <lineage>
        <taxon>Eukaryota</taxon>
        <taxon>Metazoa</taxon>
        <taxon>Ecdysozoa</taxon>
        <taxon>Nematoda</taxon>
        <taxon>Chromadorea</taxon>
        <taxon>Rhabditida</taxon>
        <taxon>Spirurina</taxon>
        <taxon>Spiruromorpha</taxon>
        <taxon>Spiruroidea</taxon>
        <taxon>Gongylonematidae</taxon>
        <taxon>Gongylonema</taxon>
    </lineage>
</organism>
<dbReference type="EMBL" id="UYRT01026971">
    <property type="protein sequence ID" value="VDK65799.1"/>
    <property type="molecule type" value="Genomic_DNA"/>
</dbReference>
<feature type="compositionally biased region" description="Polar residues" evidence="1">
    <location>
        <begin position="1"/>
        <end position="10"/>
    </location>
</feature>
<feature type="region of interest" description="Disordered" evidence="1">
    <location>
        <begin position="1"/>
        <end position="20"/>
    </location>
</feature>
<dbReference type="WBParaSite" id="GPUH_0000887201-mRNA-1">
    <property type="protein sequence ID" value="GPUH_0000887201-mRNA-1"/>
    <property type="gene ID" value="GPUH_0000887201"/>
</dbReference>
<protein>
    <submittedName>
        <fullName evidence="2 4">Uncharacterized protein</fullName>
    </submittedName>
</protein>
<gene>
    <name evidence="2" type="ORF">GPUH_LOCUS8861</name>
</gene>
<reference evidence="4" key="1">
    <citation type="submission" date="2016-06" db="UniProtKB">
        <authorList>
            <consortium name="WormBaseParasite"/>
        </authorList>
    </citation>
    <scope>IDENTIFICATION</scope>
</reference>
<proteinExistence type="predicted"/>
<sequence length="76" mass="8098">MLSISASIATESRVPPRPADDAPCCCMVVDDLRRVSMAPDNAAALQAATVSVNSQVARTEKFSYLAELVKTKADWG</sequence>
<reference evidence="2 3" key="2">
    <citation type="submission" date="2018-11" db="EMBL/GenBank/DDBJ databases">
        <authorList>
            <consortium name="Pathogen Informatics"/>
        </authorList>
    </citation>
    <scope>NUCLEOTIDE SEQUENCE [LARGE SCALE GENOMIC DNA]</scope>
</reference>
<evidence type="ECO:0000313" key="3">
    <source>
        <dbReference type="Proteomes" id="UP000271098"/>
    </source>
</evidence>
<evidence type="ECO:0000313" key="2">
    <source>
        <dbReference type="EMBL" id="VDK65799.1"/>
    </source>
</evidence>
<evidence type="ECO:0000256" key="1">
    <source>
        <dbReference type="SAM" id="MobiDB-lite"/>
    </source>
</evidence>